<accession>A0A7J7TQ69</accession>
<name>A0A7J7TQ69_PIPKU</name>
<dbReference type="Proteomes" id="UP000558488">
    <property type="component" value="Unassembled WGS sequence"/>
</dbReference>
<gene>
    <name evidence="2" type="ORF">mPipKuh1_009292</name>
</gene>
<organism evidence="2 3">
    <name type="scientific">Pipistrellus kuhlii</name>
    <name type="common">Kuhl's pipistrelle</name>
    <dbReference type="NCBI Taxonomy" id="59472"/>
    <lineage>
        <taxon>Eukaryota</taxon>
        <taxon>Metazoa</taxon>
        <taxon>Chordata</taxon>
        <taxon>Craniata</taxon>
        <taxon>Vertebrata</taxon>
        <taxon>Euteleostomi</taxon>
        <taxon>Mammalia</taxon>
        <taxon>Eutheria</taxon>
        <taxon>Laurasiatheria</taxon>
        <taxon>Chiroptera</taxon>
        <taxon>Yangochiroptera</taxon>
        <taxon>Vespertilionidae</taxon>
        <taxon>Pipistrellus</taxon>
    </lineage>
</organism>
<dbReference type="EMBL" id="JACAGB010000025">
    <property type="protein sequence ID" value="KAF6302537.1"/>
    <property type="molecule type" value="Genomic_DNA"/>
</dbReference>
<sequence>MTRKDHQGADAACWWSVHFHCRSAAQLTEGRQTLGSRLARAQLPPYKPLLQTLPQSRSRASPKPHSGFSPPPPHPPAACRLAHFFVLCRISTDCGLEPVELAGKAGPWQRPLIPAGQAEGPHLCTNPCTRPLVCLSSWRQETFPFRSPKWITKKKNNNTPQPWLSC</sequence>
<feature type="region of interest" description="Disordered" evidence="1">
    <location>
        <begin position="54"/>
        <end position="73"/>
    </location>
</feature>
<reference evidence="2 3" key="1">
    <citation type="journal article" date="2020" name="Nature">
        <title>Six reference-quality genomes reveal evolution of bat adaptations.</title>
        <authorList>
            <person name="Jebb D."/>
            <person name="Huang Z."/>
            <person name="Pippel M."/>
            <person name="Hughes G.M."/>
            <person name="Lavrichenko K."/>
            <person name="Devanna P."/>
            <person name="Winkler S."/>
            <person name="Jermiin L.S."/>
            <person name="Skirmuntt E.C."/>
            <person name="Katzourakis A."/>
            <person name="Burkitt-Gray L."/>
            <person name="Ray D.A."/>
            <person name="Sullivan K.A.M."/>
            <person name="Roscito J.G."/>
            <person name="Kirilenko B.M."/>
            <person name="Davalos L.M."/>
            <person name="Corthals A.P."/>
            <person name="Power M.L."/>
            <person name="Jones G."/>
            <person name="Ransome R.D."/>
            <person name="Dechmann D.K.N."/>
            <person name="Locatelli A.G."/>
            <person name="Puechmaille S.J."/>
            <person name="Fedrigo O."/>
            <person name="Jarvis E.D."/>
            <person name="Hiller M."/>
            <person name="Vernes S.C."/>
            <person name="Myers E.W."/>
            <person name="Teeling E.C."/>
        </authorList>
    </citation>
    <scope>NUCLEOTIDE SEQUENCE [LARGE SCALE GENOMIC DNA]</scope>
    <source>
        <strain evidence="2">MPipKuh1</strain>
        <tissue evidence="2">Flight muscle</tissue>
    </source>
</reference>
<evidence type="ECO:0000313" key="3">
    <source>
        <dbReference type="Proteomes" id="UP000558488"/>
    </source>
</evidence>
<evidence type="ECO:0000256" key="1">
    <source>
        <dbReference type="SAM" id="MobiDB-lite"/>
    </source>
</evidence>
<evidence type="ECO:0000313" key="2">
    <source>
        <dbReference type="EMBL" id="KAF6302537.1"/>
    </source>
</evidence>
<protein>
    <submittedName>
        <fullName evidence="2">Uncharacterized protein</fullName>
    </submittedName>
</protein>
<comment type="caution">
    <text evidence="2">The sequence shown here is derived from an EMBL/GenBank/DDBJ whole genome shotgun (WGS) entry which is preliminary data.</text>
</comment>
<dbReference type="AlphaFoldDB" id="A0A7J7TQ69"/>
<proteinExistence type="predicted"/>
<keyword evidence="3" id="KW-1185">Reference proteome</keyword>